<dbReference type="GO" id="GO:0043107">
    <property type="term" value="P:type IV pilus-dependent motility"/>
    <property type="evidence" value="ECO:0007669"/>
    <property type="project" value="InterPro"/>
</dbReference>
<keyword evidence="1" id="KW-0472">Membrane</keyword>
<gene>
    <name evidence="2" type="ORF">COC19_05080</name>
</gene>
<dbReference type="InterPro" id="IPR007445">
    <property type="entry name" value="PilO"/>
</dbReference>
<name>A0A2A4MMJ0_9GAMM</name>
<evidence type="ECO:0000256" key="1">
    <source>
        <dbReference type="SAM" id="Phobius"/>
    </source>
</evidence>
<accession>A0A2A4MMJ0</accession>
<evidence type="ECO:0000313" key="3">
    <source>
        <dbReference type="Proteomes" id="UP000218172"/>
    </source>
</evidence>
<keyword evidence="1" id="KW-1133">Transmembrane helix</keyword>
<dbReference type="PANTHER" id="PTHR39555:SF1">
    <property type="entry name" value="TYPE IV PILUS INNER MEMBRANE COMPONENT PILO"/>
    <property type="match status" value="1"/>
</dbReference>
<comment type="caution">
    <text evidence="2">The sequence shown here is derived from an EMBL/GenBank/DDBJ whole genome shotgun (WGS) entry which is preliminary data.</text>
</comment>
<organism evidence="2 3">
    <name type="scientific">SAR86 cluster bacterium</name>
    <dbReference type="NCBI Taxonomy" id="2030880"/>
    <lineage>
        <taxon>Bacteria</taxon>
        <taxon>Pseudomonadati</taxon>
        <taxon>Pseudomonadota</taxon>
        <taxon>Gammaproteobacteria</taxon>
        <taxon>SAR86 cluster</taxon>
    </lineage>
</organism>
<protein>
    <submittedName>
        <fullName evidence="2">Pilus assembly protein PilP</fullName>
    </submittedName>
</protein>
<feature type="transmembrane region" description="Helical" evidence="1">
    <location>
        <begin position="31"/>
        <end position="51"/>
    </location>
</feature>
<dbReference type="EMBL" id="NVQR01000073">
    <property type="protein sequence ID" value="PCH61102.1"/>
    <property type="molecule type" value="Genomic_DNA"/>
</dbReference>
<dbReference type="Gene3D" id="3.30.70.60">
    <property type="match status" value="1"/>
</dbReference>
<dbReference type="PIRSF" id="PIRSF016482">
    <property type="entry name" value="PilO"/>
    <property type="match status" value="1"/>
</dbReference>
<dbReference type="Gene3D" id="1.10.287.540">
    <property type="entry name" value="Helix hairpin bin"/>
    <property type="match status" value="1"/>
</dbReference>
<dbReference type="GO" id="GO:0043683">
    <property type="term" value="P:type IV pilus assembly"/>
    <property type="evidence" value="ECO:0007669"/>
    <property type="project" value="InterPro"/>
</dbReference>
<reference evidence="3" key="1">
    <citation type="submission" date="2017-08" db="EMBL/GenBank/DDBJ databases">
        <title>A dynamic microbial community with high functional redundancy inhabits the cold, oxic subseafloor aquifer.</title>
        <authorList>
            <person name="Tully B.J."/>
            <person name="Wheat C.G."/>
            <person name="Glazer B.T."/>
            <person name="Huber J.A."/>
        </authorList>
    </citation>
    <scope>NUCLEOTIDE SEQUENCE [LARGE SCALE GENOMIC DNA]</scope>
</reference>
<keyword evidence="1" id="KW-0812">Transmembrane</keyword>
<dbReference type="InterPro" id="IPR014717">
    <property type="entry name" value="Transl_elong_EF1B/ribsomal_bS6"/>
</dbReference>
<proteinExistence type="predicted"/>
<dbReference type="Proteomes" id="UP000218172">
    <property type="component" value="Unassembled WGS sequence"/>
</dbReference>
<evidence type="ECO:0000313" key="2">
    <source>
        <dbReference type="EMBL" id="PCH61102.1"/>
    </source>
</evidence>
<dbReference type="AlphaFoldDB" id="A0A2A4MMJ0"/>
<dbReference type="PANTHER" id="PTHR39555">
    <property type="entry name" value="FIMBRIAL ASSEMBLY PROTEIN PILO-LIKE PROTEIN-RELATED"/>
    <property type="match status" value="1"/>
</dbReference>
<dbReference type="Pfam" id="PF04350">
    <property type="entry name" value="PilO"/>
    <property type="match status" value="1"/>
</dbReference>
<sequence>MSFFNVISNDLKAFDWRELGDFENIGDWPAVVKNLFIAAVFLGCVVAGYFFDTIKLQDQQKLVMAQEANLRIEFEQKAFQATNLEQYRLQVERMEESFSQLLLQLPTEVEVPGLIDDITRTGLGSGLEFSNLTKLEDIMQEFYIETPLEIRVEGGFHDFGTFVSGVASLDRIVTLHDFTIRSRDGLRLEMNILAKTYYYKSEQAVMEDLPL</sequence>